<keyword evidence="8 9" id="KW-0472">Membrane</keyword>
<gene>
    <name evidence="12" type="ORF">M0813_13038</name>
</gene>
<evidence type="ECO:0000256" key="7">
    <source>
        <dbReference type="ARBA" id="ARBA00022989"/>
    </source>
</evidence>
<dbReference type="Proteomes" id="UP001150062">
    <property type="component" value="Unassembled WGS sequence"/>
</dbReference>
<feature type="transmembrane region" description="Helical" evidence="9">
    <location>
        <begin position="277"/>
        <end position="303"/>
    </location>
</feature>
<evidence type="ECO:0000259" key="10">
    <source>
        <dbReference type="Pfam" id="PF02366"/>
    </source>
</evidence>
<comment type="pathway">
    <text evidence="2">Protein modification; protein glycosylation.</text>
</comment>
<keyword evidence="13" id="KW-1185">Reference proteome</keyword>
<dbReference type="Pfam" id="PF02366">
    <property type="entry name" value="PMT"/>
    <property type="match status" value="1"/>
</dbReference>
<evidence type="ECO:0000259" key="11">
    <source>
        <dbReference type="Pfam" id="PF16192"/>
    </source>
</evidence>
<feature type="transmembrane region" description="Helical" evidence="9">
    <location>
        <begin position="153"/>
        <end position="175"/>
    </location>
</feature>
<dbReference type="InterPro" id="IPR003342">
    <property type="entry name" value="ArnT-like_N"/>
</dbReference>
<reference evidence="12" key="1">
    <citation type="submission" date="2022-08" db="EMBL/GenBank/DDBJ databases">
        <title>Novel sulfate-reducing endosymbionts in the free-living metamonad Anaeramoeba.</title>
        <authorList>
            <person name="Jerlstrom-Hultqvist J."/>
            <person name="Cepicka I."/>
            <person name="Gallot-Lavallee L."/>
            <person name="Salas-Leiva D."/>
            <person name="Curtis B.A."/>
            <person name="Zahonova K."/>
            <person name="Pipaliya S."/>
            <person name="Dacks J."/>
            <person name="Roger A.J."/>
        </authorList>
    </citation>
    <scope>NUCLEOTIDE SEQUENCE</scope>
    <source>
        <strain evidence="12">Schooner1</strain>
    </source>
</reference>
<name>A0ABQ8Z9R2_9EUKA</name>
<dbReference type="Pfam" id="PF16192">
    <property type="entry name" value="PMT_4TMC"/>
    <property type="match status" value="1"/>
</dbReference>
<keyword evidence="7 9" id="KW-1133">Transmembrane helix</keyword>
<evidence type="ECO:0000256" key="2">
    <source>
        <dbReference type="ARBA" id="ARBA00004922"/>
    </source>
</evidence>
<comment type="subcellular location">
    <subcellularLocation>
        <location evidence="1">Endomembrane system</location>
        <topology evidence="1">Multi-pass membrane protein</topology>
    </subcellularLocation>
</comment>
<comment type="caution">
    <text evidence="12">The sequence shown here is derived from an EMBL/GenBank/DDBJ whole genome shotgun (WGS) entry which is preliminary data.</text>
</comment>
<comment type="similarity">
    <text evidence="3">Belongs to the glycosyltransferase 39 family.</text>
</comment>
<dbReference type="PANTHER" id="PTHR10050:SF46">
    <property type="entry name" value="PROTEIN O-MANNOSYL-TRANSFERASE 2"/>
    <property type="match status" value="1"/>
</dbReference>
<feature type="transmembrane region" description="Helical" evidence="9">
    <location>
        <begin position="47"/>
        <end position="66"/>
    </location>
</feature>
<proteinExistence type="inferred from homology"/>
<feature type="domain" description="Protein O-mannosyl-transferase C-terminal four TM" evidence="11">
    <location>
        <begin position="341"/>
        <end position="527"/>
    </location>
</feature>
<keyword evidence="4 12" id="KW-0328">Glycosyltransferase</keyword>
<evidence type="ECO:0000256" key="6">
    <source>
        <dbReference type="ARBA" id="ARBA00022692"/>
    </source>
</evidence>
<evidence type="ECO:0000313" key="13">
    <source>
        <dbReference type="Proteomes" id="UP001150062"/>
    </source>
</evidence>
<dbReference type="GO" id="GO:0016757">
    <property type="term" value="F:glycosyltransferase activity"/>
    <property type="evidence" value="ECO:0007669"/>
    <property type="project" value="UniProtKB-KW"/>
</dbReference>
<keyword evidence="6 9" id="KW-0812">Transmembrane</keyword>
<dbReference type="InterPro" id="IPR027005">
    <property type="entry name" value="PMT-like"/>
</dbReference>
<dbReference type="EMBL" id="JAOAOG010000028">
    <property type="protein sequence ID" value="KAJ6253625.1"/>
    <property type="molecule type" value="Genomic_DNA"/>
</dbReference>
<evidence type="ECO:0000256" key="4">
    <source>
        <dbReference type="ARBA" id="ARBA00022676"/>
    </source>
</evidence>
<evidence type="ECO:0000313" key="12">
    <source>
        <dbReference type="EMBL" id="KAJ6253625.1"/>
    </source>
</evidence>
<organism evidence="12 13">
    <name type="scientific">Anaeramoeba flamelloides</name>
    <dbReference type="NCBI Taxonomy" id="1746091"/>
    <lineage>
        <taxon>Eukaryota</taxon>
        <taxon>Metamonada</taxon>
        <taxon>Anaeramoebidae</taxon>
        <taxon>Anaeramoeba</taxon>
    </lineage>
</organism>
<dbReference type="InterPro" id="IPR032421">
    <property type="entry name" value="PMT_4TMC"/>
</dbReference>
<feature type="transmembrane region" description="Helical" evidence="9">
    <location>
        <begin position="454"/>
        <end position="475"/>
    </location>
</feature>
<feature type="transmembrane region" description="Helical" evidence="9">
    <location>
        <begin position="431"/>
        <end position="448"/>
    </location>
</feature>
<protein>
    <submittedName>
        <fullName evidence="12">Dolichyl-phosphate-mannose--protein mannosyltransferase</fullName>
    </submittedName>
</protein>
<feature type="domain" description="ArnT-like N-terminal" evidence="10">
    <location>
        <begin position="55"/>
        <end position="308"/>
    </location>
</feature>
<evidence type="ECO:0000256" key="3">
    <source>
        <dbReference type="ARBA" id="ARBA00007222"/>
    </source>
</evidence>
<evidence type="ECO:0000256" key="8">
    <source>
        <dbReference type="ARBA" id="ARBA00023136"/>
    </source>
</evidence>
<evidence type="ECO:0000256" key="5">
    <source>
        <dbReference type="ARBA" id="ARBA00022679"/>
    </source>
</evidence>
<accession>A0ABQ8Z9R2</accession>
<evidence type="ECO:0000256" key="9">
    <source>
        <dbReference type="SAM" id="Phobius"/>
    </source>
</evidence>
<feature type="transmembrane region" description="Helical" evidence="9">
    <location>
        <begin position="487"/>
        <end position="509"/>
    </location>
</feature>
<keyword evidence="5" id="KW-0808">Transferase</keyword>
<feature type="transmembrane region" description="Helical" evidence="9">
    <location>
        <begin position="217"/>
        <end position="234"/>
    </location>
</feature>
<evidence type="ECO:0000256" key="1">
    <source>
        <dbReference type="ARBA" id="ARBA00004127"/>
    </source>
</evidence>
<feature type="transmembrane region" description="Helical" evidence="9">
    <location>
        <begin position="187"/>
        <end position="205"/>
    </location>
</feature>
<sequence>MSTAERKLNPETLTTRYQKLCQLASKNGFDLDQVNRAHNKFVVKRKLVHFLVFLLLFGISFSVHFWRLSEPNKVVFDEVHFGKFVSWYMTGEYFFDIHPPLAKLVQSSVAKMCNFKPDVNAFSHIGGAYPKDVNYMCLRVQSAFLSSLIGPTFYLLFVNFGLSLPIAIVSSFFFIFENSILIESRMLVTDGFLFFFISLTIIFNLKLSKCKPFTKGWLLWMAITAVSLSCSVSTKFTALGTYAAVGISQIVQLISHYKSNSYKKNYKNDLLRSELFLLFLDTLIRGIIFLGSTALIFLISFAFHFELLTYNGSGDAFMTKKFLTGLIPKDSNQIPNIQLNFFQRFWELLRTMHSSNMGLDATHHYSSKWYHWPLHIGTPVRPFYPAKKSTRLYYLINSESTVQKKVIPVVLRSYHKVDYFVNVIEHYTQPLSFAVSGYFFSLLPFFLVPRCTWIYHYIPPLIFAIIGFAFSFDILMRVFVSKKSKKLIICFLLFMAAIYNWIIYMPWVYSLPITNEQFKKLFFFSSWKI</sequence>
<dbReference type="PANTHER" id="PTHR10050">
    <property type="entry name" value="DOLICHYL-PHOSPHATE-MANNOSE--PROTEIN MANNOSYLTRANSFERASE"/>
    <property type="match status" value="1"/>
</dbReference>